<dbReference type="InterPro" id="IPR027417">
    <property type="entry name" value="P-loop_NTPase"/>
</dbReference>
<keyword evidence="21" id="KW-1185">Reference proteome</keyword>
<keyword evidence="6 18" id="KW-0812">Transmembrane</keyword>
<evidence type="ECO:0000256" key="2">
    <source>
        <dbReference type="ARBA" id="ARBA00004651"/>
    </source>
</evidence>
<evidence type="ECO:0000256" key="3">
    <source>
        <dbReference type="ARBA" id="ARBA00006474"/>
    </source>
</evidence>
<dbReference type="GO" id="GO:0005524">
    <property type="term" value="F:ATP binding"/>
    <property type="evidence" value="ECO:0007669"/>
    <property type="project" value="UniProtKB-UniRule"/>
</dbReference>
<evidence type="ECO:0000259" key="19">
    <source>
        <dbReference type="PROSITE" id="PS50901"/>
    </source>
</evidence>
<evidence type="ECO:0000256" key="15">
    <source>
        <dbReference type="ARBA" id="ARBA00025923"/>
    </source>
</evidence>
<feature type="region of interest" description="Disordered" evidence="17">
    <location>
        <begin position="281"/>
        <end position="318"/>
    </location>
</feature>
<evidence type="ECO:0000256" key="18">
    <source>
        <dbReference type="SAM" id="Phobius"/>
    </source>
</evidence>
<dbReference type="SUPFAM" id="SSF52540">
    <property type="entry name" value="P-loop containing nucleoside triphosphate hydrolases"/>
    <property type="match status" value="1"/>
</dbReference>
<evidence type="ECO:0000256" key="14">
    <source>
        <dbReference type="ARBA" id="ARBA00024784"/>
    </source>
</evidence>
<keyword evidence="7 16" id="KW-0547">Nucleotide-binding</keyword>
<dbReference type="SUPFAM" id="SSF46785">
    <property type="entry name" value="Winged helix' DNA-binding domain"/>
    <property type="match status" value="1"/>
</dbReference>
<proteinExistence type="inferred from homology"/>
<dbReference type="GO" id="GO:0003677">
    <property type="term" value="F:DNA binding"/>
    <property type="evidence" value="ECO:0007669"/>
    <property type="project" value="UniProtKB-KW"/>
</dbReference>
<evidence type="ECO:0000256" key="7">
    <source>
        <dbReference type="ARBA" id="ARBA00022741"/>
    </source>
</evidence>
<keyword evidence="10 18" id="KW-1133">Transmembrane helix</keyword>
<evidence type="ECO:0000256" key="6">
    <source>
        <dbReference type="ARBA" id="ARBA00022692"/>
    </source>
</evidence>
<dbReference type="Pfam" id="PF09397">
    <property type="entry name" value="FtsK_gamma"/>
    <property type="match status" value="1"/>
</dbReference>
<dbReference type="InterPro" id="IPR003593">
    <property type="entry name" value="AAA+_ATPase"/>
</dbReference>
<keyword evidence="9 16" id="KW-0067">ATP-binding</keyword>
<dbReference type="PROSITE" id="PS50901">
    <property type="entry name" value="FTSK"/>
    <property type="match status" value="1"/>
</dbReference>
<comment type="function">
    <text evidence="14">Essential cell division protein that coordinates cell division and chromosome segregation. The N-terminus is involved in assembly of the cell-division machinery. The C-terminus functions as a DNA motor that moves dsDNA in an ATP-dependent manner towards the dif recombination site, which is located within the replication terminus region. Translocation stops specifically at Xer-dif sites, where FtsK interacts with the Xer recombinase, allowing activation of chromosome unlinking by recombination. FtsK orienting polar sequences (KOPS) guide the direction of DNA translocation. FtsK can remove proteins from DNA as it translocates, but translocation stops specifically at XerCD-dif site, thereby preventing removal of XerC and XerD from dif.</text>
</comment>
<sequence length="824" mass="90089">MPTDPMQAVYMLFSRRPKNAPNKRNSTPLPPQFAAVLRESWWLAAVVAGVYLVIILASYNPDDPGWSHAATEVLIRNKGGAFGAWLADVLLYLFGISAWWWVVFCLAAILWGYRRLEKVQHNHRLATVAISGYLLLILASCSLEALRLNSWQFTLPYKPGGMLGLALGGWLYHALGFSGATLILLSAFGIGLSLFAGLSWLDLTERVGAWLETRCLRLFNLWQARQDRRIGEEAAVAREARVTVEKQRFEVAPALRIEEPVIEIKPSKAMLKEIEQEQKIQEKARQEAAQPSLFAKEDLPPWEDSAEAAPKQKTVSKKTPALLSSNSAELPSISLLSPPAPTQEMVSHETIEYTSRLIERKLAEFGVEVKVVAAYPGPVITRYEVEPAVGVKGSQIVNLMKDLARALSLVSIRVVETIPGKTYMGLELPNPKRQIVRLSEIIGSQSYHDAGSMLTMAMGKDISGKPVVIDLAKAPHMLVAGTTGSGKSVAMNAIILSFLYKATPEEVRLIMVDPKMLELSVYEGIPHLLAPVVTDMKHAANALNWCVAEMEKRYRLMSAMGVRNLAGFNQKLRDAEKRGEKLNNPFSLMPDNPEPLATLPLIVVLIDELADLMMVAGKQIEQLIARLAQKARAAGIHLILATQRPSVDVITGLIKANIPTRCAFQVSSKIDSRTILDQMGAEALLGQGDGLFLPPGSGYPQRIHGAFVADEEVHAVVEFLKSQGEPDYIEGILTGAVEGMEGGAAGGGEFGLSSGGDGEGDDLYDQAVSFVIKSRKASISSVQRQLRIGYNRAARLIEQMEQAGLVSPMETNGNRTVLVPAREE</sequence>
<dbReference type="InterPro" id="IPR050206">
    <property type="entry name" value="FtsK/SpoIIIE/SftA"/>
</dbReference>
<evidence type="ECO:0000256" key="13">
    <source>
        <dbReference type="ARBA" id="ARBA00023306"/>
    </source>
</evidence>
<comment type="subunit">
    <text evidence="15">Homohexamer. Forms a ring that surrounds DNA.</text>
</comment>
<dbReference type="InterPro" id="IPR041027">
    <property type="entry name" value="FtsK_alpha"/>
</dbReference>
<comment type="similarity">
    <text evidence="3">Belongs to the FtsK/SpoIIIE/SftA family.</text>
</comment>
<protein>
    <submittedName>
        <fullName evidence="20">DNA translocase FtsK</fullName>
    </submittedName>
</protein>
<dbReference type="RefSeq" id="WP_144279458.1">
    <property type="nucleotide sequence ID" value="NZ_CP041730.1"/>
</dbReference>
<accession>A0A516SIU9</accession>
<feature type="transmembrane region" description="Helical" evidence="18">
    <location>
        <begin position="182"/>
        <end position="201"/>
    </location>
</feature>
<dbReference type="Pfam" id="PF13491">
    <property type="entry name" value="FtsK_4TM"/>
    <property type="match status" value="1"/>
</dbReference>
<keyword evidence="11" id="KW-0238">DNA-binding</keyword>
<dbReference type="KEGG" id="cari:FNU76_17925"/>
<keyword evidence="4" id="KW-1003">Cell membrane</keyword>
<evidence type="ECO:0000256" key="4">
    <source>
        <dbReference type="ARBA" id="ARBA00022475"/>
    </source>
</evidence>
<feature type="transmembrane region" description="Helical" evidence="18">
    <location>
        <begin position="41"/>
        <end position="59"/>
    </location>
</feature>
<name>A0A516SIU9_9NEIS</name>
<feature type="binding site" evidence="16">
    <location>
        <begin position="481"/>
        <end position="488"/>
    </location>
    <ligand>
        <name>ATP</name>
        <dbReference type="ChEBI" id="CHEBI:30616"/>
    </ligand>
</feature>
<gene>
    <name evidence="20" type="ORF">FNU76_17925</name>
</gene>
<dbReference type="GO" id="GO:0005886">
    <property type="term" value="C:plasma membrane"/>
    <property type="evidence" value="ECO:0007669"/>
    <property type="project" value="UniProtKB-SubCell"/>
</dbReference>
<evidence type="ECO:0000313" key="21">
    <source>
        <dbReference type="Proteomes" id="UP000317550"/>
    </source>
</evidence>
<feature type="transmembrane region" description="Helical" evidence="18">
    <location>
        <begin position="89"/>
        <end position="113"/>
    </location>
</feature>
<dbReference type="Gene3D" id="3.30.980.40">
    <property type="match status" value="1"/>
</dbReference>
<organism evidence="20 21">
    <name type="scientific">Chitinimonas arctica</name>
    <dbReference type="NCBI Taxonomy" id="2594795"/>
    <lineage>
        <taxon>Bacteria</taxon>
        <taxon>Pseudomonadati</taxon>
        <taxon>Pseudomonadota</taxon>
        <taxon>Betaproteobacteria</taxon>
        <taxon>Neisseriales</taxon>
        <taxon>Chitinibacteraceae</taxon>
        <taxon>Chitinimonas</taxon>
    </lineage>
</organism>
<dbReference type="InterPro" id="IPR002543">
    <property type="entry name" value="FtsK_dom"/>
</dbReference>
<dbReference type="EMBL" id="CP041730">
    <property type="protein sequence ID" value="QDQ28071.1"/>
    <property type="molecule type" value="Genomic_DNA"/>
</dbReference>
<comment type="subcellular location">
    <subcellularLocation>
        <location evidence="1">Cell inner membrane</location>
    </subcellularLocation>
    <subcellularLocation>
        <location evidence="2">Cell membrane</location>
        <topology evidence="2">Multi-pass membrane protein</topology>
    </subcellularLocation>
</comment>
<evidence type="ECO:0000256" key="17">
    <source>
        <dbReference type="SAM" id="MobiDB-lite"/>
    </source>
</evidence>
<evidence type="ECO:0000256" key="10">
    <source>
        <dbReference type="ARBA" id="ARBA00022989"/>
    </source>
</evidence>
<dbReference type="GO" id="GO:0007059">
    <property type="term" value="P:chromosome segregation"/>
    <property type="evidence" value="ECO:0007669"/>
    <property type="project" value="UniProtKB-KW"/>
</dbReference>
<feature type="transmembrane region" description="Helical" evidence="18">
    <location>
        <begin position="157"/>
        <end position="175"/>
    </location>
</feature>
<dbReference type="PANTHER" id="PTHR22683">
    <property type="entry name" value="SPORULATION PROTEIN RELATED"/>
    <property type="match status" value="1"/>
</dbReference>
<dbReference type="InterPro" id="IPR025199">
    <property type="entry name" value="FtsK_4TM"/>
</dbReference>
<dbReference type="OrthoDB" id="9807790at2"/>
<evidence type="ECO:0000256" key="11">
    <source>
        <dbReference type="ARBA" id="ARBA00023125"/>
    </source>
</evidence>
<dbReference type="SMART" id="SM00843">
    <property type="entry name" value="Ftsk_gamma"/>
    <property type="match status" value="1"/>
</dbReference>
<dbReference type="InterPro" id="IPR036388">
    <property type="entry name" value="WH-like_DNA-bd_sf"/>
</dbReference>
<dbReference type="FunFam" id="3.40.50.300:FF:000209">
    <property type="entry name" value="Cell division protein FtsK"/>
    <property type="match status" value="1"/>
</dbReference>
<evidence type="ECO:0000256" key="5">
    <source>
        <dbReference type="ARBA" id="ARBA00022618"/>
    </source>
</evidence>
<dbReference type="PANTHER" id="PTHR22683:SF41">
    <property type="entry name" value="DNA TRANSLOCASE FTSK"/>
    <property type="match status" value="1"/>
</dbReference>
<keyword evidence="8" id="KW-0159">Chromosome partition</keyword>
<evidence type="ECO:0000256" key="16">
    <source>
        <dbReference type="PROSITE-ProRule" id="PRU00289"/>
    </source>
</evidence>
<reference evidence="21" key="1">
    <citation type="submission" date="2019-07" db="EMBL/GenBank/DDBJ databases">
        <title>Chitinimonas sp. nov., isolated from Ny-Alesund, arctica soil.</title>
        <authorList>
            <person name="Xu Q."/>
            <person name="Peng F."/>
        </authorList>
    </citation>
    <scope>NUCLEOTIDE SEQUENCE [LARGE SCALE GENOMIC DNA]</scope>
    <source>
        <strain evidence="21">R3-44</strain>
    </source>
</reference>
<dbReference type="Pfam" id="PF01580">
    <property type="entry name" value="FtsK_SpoIIIE"/>
    <property type="match status" value="1"/>
</dbReference>
<evidence type="ECO:0000256" key="9">
    <source>
        <dbReference type="ARBA" id="ARBA00022840"/>
    </source>
</evidence>
<dbReference type="Gene3D" id="3.40.50.300">
    <property type="entry name" value="P-loop containing nucleotide triphosphate hydrolases"/>
    <property type="match status" value="1"/>
</dbReference>
<evidence type="ECO:0000256" key="8">
    <source>
        <dbReference type="ARBA" id="ARBA00022829"/>
    </source>
</evidence>
<feature type="transmembrane region" description="Helical" evidence="18">
    <location>
        <begin position="125"/>
        <end position="145"/>
    </location>
</feature>
<dbReference type="GO" id="GO:0051301">
    <property type="term" value="P:cell division"/>
    <property type="evidence" value="ECO:0007669"/>
    <property type="project" value="UniProtKB-KW"/>
</dbReference>
<keyword evidence="13" id="KW-0131">Cell cycle</keyword>
<dbReference type="CDD" id="cd01127">
    <property type="entry name" value="TrwB_TraG_TraD_VirD4"/>
    <property type="match status" value="1"/>
</dbReference>
<evidence type="ECO:0000313" key="20">
    <source>
        <dbReference type="EMBL" id="QDQ28071.1"/>
    </source>
</evidence>
<dbReference type="InterPro" id="IPR018541">
    <property type="entry name" value="Ftsk_gamma"/>
</dbReference>
<keyword evidence="5" id="KW-0132">Cell division</keyword>
<dbReference type="Proteomes" id="UP000317550">
    <property type="component" value="Chromosome"/>
</dbReference>
<dbReference type="SMART" id="SM00382">
    <property type="entry name" value="AAA"/>
    <property type="match status" value="1"/>
</dbReference>
<dbReference type="AlphaFoldDB" id="A0A516SIU9"/>
<evidence type="ECO:0000256" key="12">
    <source>
        <dbReference type="ARBA" id="ARBA00023136"/>
    </source>
</evidence>
<feature type="domain" description="FtsK" evidence="19">
    <location>
        <begin position="464"/>
        <end position="673"/>
    </location>
</feature>
<evidence type="ECO:0000256" key="1">
    <source>
        <dbReference type="ARBA" id="ARBA00004533"/>
    </source>
</evidence>
<keyword evidence="12 18" id="KW-0472">Membrane</keyword>
<dbReference type="Pfam" id="PF17854">
    <property type="entry name" value="FtsK_alpha"/>
    <property type="match status" value="1"/>
</dbReference>
<dbReference type="Gene3D" id="1.10.10.10">
    <property type="entry name" value="Winged helix-like DNA-binding domain superfamily/Winged helix DNA-binding domain"/>
    <property type="match status" value="1"/>
</dbReference>
<dbReference type="InterPro" id="IPR036390">
    <property type="entry name" value="WH_DNA-bd_sf"/>
</dbReference>